<dbReference type="SUPFAM" id="SSF81324">
    <property type="entry name" value="Voltage-gated potassium channels"/>
    <property type="match status" value="1"/>
</dbReference>
<keyword evidence="5" id="KW-0406">Ion transport</keyword>
<keyword evidence="14" id="KW-1185">Reference proteome</keyword>
<evidence type="ECO:0000256" key="3">
    <source>
        <dbReference type="ARBA" id="ARBA00022692"/>
    </source>
</evidence>
<evidence type="ECO:0000313" key="13">
    <source>
        <dbReference type="EMBL" id="SFC03611.1"/>
    </source>
</evidence>
<proteinExistence type="predicted"/>
<evidence type="ECO:0000256" key="6">
    <source>
        <dbReference type="ARBA" id="ARBA00023136"/>
    </source>
</evidence>
<dbReference type="InterPro" id="IPR015683">
    <property type="entry name" value="Ionotropic_Glu_rcpt"/>
</dbReference>
<organism evidence="13 14">
    <name type="scientific">Zunongwangia mangrovi</name>
    <dbReference type="NCBI Taxonomy" id="1334022"/>
    <lineage>
        <taxon>Bacteria</taxon>
        <taxon>Pseudomonadati</taxon>
        <taxon>Bacteroidota</taxon>
        <taxon>Flavobacteriia</taxon>
        <taxon>Flavobacteriales</taxon>
        <taxon>Flavobacteriaceae</taxon>
        <taxon>Zunongwangia</taxon>
    </lineage>
</organism>
<evidence type="ECO:0000256" key="9">
    <source>
        <dbReference type="ARBA" id="ARBA00023303"/>
    </source>
</evidence>
<dbReference type="PRINTS" id="PR00169">
    <property type="entry name" value="KCHANNEL"/>
</dbReference>
<dbReference type="InterPro" id="IPR001638">
    <property type="entry name" value="Solute-binding_3/MltF_N"/>
</dbReference>
<evidence type="ECO:0000259" key="12">
    <source>
        <dbReference type="SMART" id="SM00062"/>
    </source>
</evidence>
<feature type="chain" id="PRO_5011440940" evidence="11">
    <location>
        <begin position="19"/>
        <end position="357"/>
    </location>
</feature>
<feature type="domain" description="Solute-binding protein family 3/N-terminal" evidence="12">
    <location>
        <begin position="31"/>
        <end position="357"/>
    </location>
</feature>
<dbReference type="OrthoDB" id="9799090at2"/>
<reference evidence="14" key="1">
    <citation type="submission" date="2016-10" db="EMBL/GenBank/DDBJ databases">
        <authorList>
            <person name="Varghese N."/>
            <person name="Submissions S."/>
        </authorList>
    </citation>
    <scope>NUCLEOTIDE SEQUENCE [LARGE SCALE GENOMIC DNA]</scope>
    <source>
        <strain evidence="14">DSM 24499</strain>
    </source>
</reference>
<sequence>MKYYLILLALFFSLSIIAQESQDSIKNTQKTYKIGIQLTPPFVTQNPNGNYDGLSIKGWNMVNESLDYEFEYQEYETLTALLNAVESGEVDFSINPITVTDSRMLRMDFSQPYFISHTGVAKRKESQVFNILKNLWSWEFISAILALLGVIFIFGFLVWIFERKKNAEEFGGGKGKGLMEGFWWSAVTMTTVGYGDKSPRTTGGRIIGLIWMFMAIIIISSLTASIASSLTVKSINDEINGIADLNRFKVGTVNSSSAAELLDLYGINSEKLTTEEEGIELLKDNRIELLVYDEPILRYEIEKLNAGKTIEVLEQTLKKDYYSYSFPKNSDLVDEIDPALVRMLKRMEWENLIQDYK</sequence>
<evidence type="ECO:0000256" key="1">
    <source>
        <dbReference type="ARBA" id="ARBA00004141"/>
    </source>
</evidence>
<comment type="subcellular location">
    <subcellularLocation>
        <location evidence="1">Membrane</location>
        <topology evidence="1">Multi-pass membrane protein</topology>
    </subcellularLocation>
</comment>
<keyword evidence="3 10" id="KW-0812">Transmembrane</keyword>
<dbReference type="Pfam" id="PF00497">
    <property type="entry name" value="SBP_bac_3"/>
    <property type="match status" value="1"/>
</dbReference>
<accession>A0A1I1FWG2</accession>
<feature type="transmembrane region" description="Helical" evidence="10">
    <location>
        <begin position="206"/>
        <end position="227"/>
    </location>
</feature>
<keyword evidence="8" id="KW-0325">Glycoprotein</keyword>
<evidence type="ECO:0000313" key="14">
    <source>
        <dbReference type="Proteomes" id="UP000199438"/>
    </source>
</evidence>
<dbReference type="SUPFAM" id="SSF53850">
    <property type="entry name" value="Periplasmic binding protein-like II"/>
    <property type="match status" value="1"/>
</dbReference>
<feature type="transmembrane region" description="Helical" evidence="10">
    <location>
        <begin position="135"/>
        <end position="161"/>
    </location>
</feature>
<keyword evidence="4 10" id="KW-1133">Transmembrane helix</keyword>
<evidence type="ECO:0000256" key="4">
    <source>
        <dbReference type="ARBA" id="ARBA00022989"/>
    </source>
</evidence>
<evidence type="ECO:0000256" key="2">
    <source>
        <dbReference type="ARBA" id="ARBA00022448"/>
    </source>
</evidence>
<dbReference type="RefSeq" id="WP_092540740.1">
    <property type="nucleotide sequence ID" value="NZ_FOKV01000002.1"/>
</dbReference>
<dbReference type="EMBL" id="FOKV01000002">
    <property type="protein sequence ID" value="SFC03611.1"/>
    <property type="molecule type" value="Genomic_DNA"/>
</dbReference>
<dbReference type="SMART" id="SM00062">
    <property type="entry name" value="PBPb"/>
    <property type="match status" value="1"/>
</dbReference>
<dbReference type="Gene3D" id="1.10.287.70">
    <property type="match status" value="1"/>
</dbReference>
<keyword evidence="11" id="KW-0732">Signal</keyword>
<evidence type="ECO:0000256" key="10">
    <source>
        <dbReference type="SAM" id="Phobius"/>
    </source>
</evidence>
<feature type="signal peptide" evidence="11">
    <location>
        <begin position="1"/>
        <end position="18"/>
    </location>
</feature>
<dbReference type="Pfam" id="PF00060">
    <property type="entry name" value="Lig_chan"/>
    <property type="match status" value="1"/>
</dbReference>
<evidence type="ECO:0000256" key="8">
    <source>
        <dbReference type="ARBA" id="ARBA00023180"/>
    </source>
</evidence>
<dbReference type="Gene3D" id="3.40.190.10">
    <property type="entry name" value="Periplasmic binding protein-like II"/>
    <property type="match status" value="2"/>
</dbReference>
<protein>
    <submittedName>
        <fullName evidence="13">Amino acid ABC transporter substrate-binding protein, PAAT family</fullName>
    </submittedName>
</protein>
<gene>
    <name evidence="13" type="ORF">SAMN04487907_10221</name>
</gene>
<keyword evidence="9" id="KW-0407">Ion channel</keyword>
<keyword evidence="7" id="KW-0675">Receptor</keyword>
<dbReference type="GO" id="GO:0015276">
    <property type="term" value="F:ligand-gated monoatomic ion channel activity"/>
    <property type="evidence" value="ECO:0007669"/>
    <property type="project" value="InterPro"/>
</dbReference>
<keyword evidence="2" id="KW-0813">Transport</keyword>
<dbReference type="GO" id="GO:0016020">
    <property type="term" value="C:membrane"/>
    <property type="evidence" value="ECO:0007669"/>
    <property type="project" value="UniProtKB-SubCell"/>
</dbReference>
<dbReference type="Proteomes" id="UP000199438">
    <property type="component" value="Unassembled WGS sequence"/>
</dbReference>
<evidence type="ECO:0000256" key="7">
    <source>
        <dbReference type="ARBA" id="ARBA00023170"/>
    </source>
</evidence>
<dbReference type="AlphaFoldDB" id="A0A1I1FWG2"/>
<dbReference type="InterPro" id="IPR001320">
    <property type="entry name" value="Iontro_rcpt_C"/>
</dbReference>
<keyword evidence="6 10" id="KW-0472">Membrane</keyword>
<evidence type="ECO:0000256" key="5">
    <source>
        <dbReference type="ARBA" id="ARBA00023065"/>
    </source>
</evidence>
<dbReference type="PANTHER" id="PTHR18966">
    <property type="entry name" value="IONOTROPIC GLUTAMATE RECEPTOR"/>
    <property type="match status" value="1"/>
</dbReference>
<name>A0A1I1FWG2_9FLAO</name>
<evidence type="ECO:0000256" key="11">
    <source>
        <dbReference type="SAM" id="SignalP"/>
    </source>
</evidence>
<dbReference type="STRING" id="1334022.SAMN04487907_10221"/>